<dbReference type="GO" id="GO:0000325">
    <property type="term" value="C:plant-type vacuole"/>
    <property type="evidence" value="ECO:0007669"/>
    <property type="project" value="TreeGrafter"/>
</dbReference>
<dbReference type="EMBL" id="JBBNAG010000011">
    <property type="protein sequence ID" value="KAK9094419.1"/>
    <property type="molecule type" value="Genomic_DNA"/>
</dbReference>
<dbReference type="PANTHER" id="PTHR43607">
    <property type="entry name" value="V-TYPE PROTON ATPASE CATALYTIC SUBUNIT A"/>
    <property type="match status" value="1"/>
</dbReference>
<evidence type="ECO:0000256" key="4">
    <source>
        <dbReference type="ARBA" id="ARBA00022840"/>
    </source>
</evidence>
<evidence type="ECO:0000313" key="9">
    <source>
        <dbReference type="Proteomes" id="UP001419268"/>
    </source>
</evidence>
<dbReference type="AlphaFoldDB" id="A0AAP0ESZ1"/>
<dbReference type="Proteomes" id="UP001419268">
    <property type="component" value="Unassembled WGS sequence"/>
</dbReference>
<dbReference type="InterPro" id="IPR022878">
    <property type="entry name" value="V-ATPase_asu"/>
</dbReference>
<evidence type="ECO:0000256" key="6">
    <source>
        <dbReference type="ARBA" id="ARBA00023065"/>
    </source>
</evidence>
<gene>
    <name evidence="8" type="ORF">Scep_025888</name>
</gene>
<keyword evidence="3" id="KW-0547">Nucleotide-binding</keyword>
<evidence type="ECO:0000256" key="5">
    <source>
        <dbReference type="ARBA" id="ARBA00022967"/>
    </source>
</evidence>
<dbReference type="InterPro" id="IPR027417">
    <property type="entry name" value="P-loop_NTPase"/>
</dbReference>
<comment type="similarity">
    <text evidence="1">Belongs to the ATPase alpha/beta chains family.</text>
</comment>
<comment type="caution">
    <text evidence="8">The sequence shown here is derived from an EMBL/GenBank/DDBJ whole genome shotgun (WGS) entry which is preliminary data.</text>
</comment>
<evidence type="ECO:0000256" key="2">
    <source>
        <dbReference type="ARBA" id="ARBA00022448"/>
    </source>
</evidence>
<proteinExistence type="inferred from homology"/>
<dbReference type="PANTHER" id="PTHR43607:SF1">
    <property type="entry name" value="H(+)-TRANSPORTING TWO-SECTOR ATPASE"/>
    <property type="match status" value="1"/>
</dbReference>
<feature type="region of interest" description="Disordered" evidence="7">
    <location>
        <begin position="89"/>
        <end position="111"/>
    </location>
</feature>
<name>A0AAP0ESZ1_9MAGN</name>
<keyword evidence="5" id="KW-1278">Translocase</keyword>
<keyword evidence="2" id="KW-0813">Transport</keyword>
<keyword evidence="6" id="KW-0406">Ion transport</keyword>
<protein>
    <submittedName>
        <fullName evidence="8">Uncharacterized protein</fullName>
    </submittedName>
</protein>
<evidence type="ECO:0000256" key="3">
    <source>
        <dbReference type="ARBA" id="ARBA00022741"/>
    </source>
</evidence>
<dbReference type="Gene3D" id="3.40.50.300">
    <property type="entry name" value="P-loop containing nucleotide triphosphate hydrolases"/>
    <property type="match status" value="1"/>
</dbReference>
<sequence length="203" mass="21790">MMTMRRQWPTNERAATAEARGRPAWKATSSVGDGGRAVEETTNASEKAAAAQQREIRGAQRSGAMAARAQRAAAAAVHSTITKRRPRVNVPTTDGIRTTEGDGRPILLAPDGEMDAEGVAGEKKMKGEVKEDGRAHKPSSLFALAYSNSDTVVYVGCGERGNEMAEVLMDFPQLTRTLPDGREESVMKRTTLVANTSNMHCGC</sequence>
<feature type="region of interest" description="Disordered" evidence="7">
    <location>
        <begin position="1"/>
        <end position="45"/>
    </location>
</feature>
<dbReference type="GO" id="GO:0005524">
    <property type="term" value="F:ATP binding"/>
    <property type="evidence" value="ECO:0007669"/>
    <property type="project" value="UniProtKB-KW"/>
</dbReference>
<dbReference type="GO" id="GO:0046034">
    <property type="term" value="P:ATP metabolic process"/>
    <property type="evidence" value="ECO:0007669"/>
    <property type="project" value="InterPro"/>
</dbReference>
<reference evidence="8 9" key="1">
    <citation type="submission" date="2024-01" db="EMBL/GenBank/DDBJ databases">
        <title>Genome assemblies of Stephania.</title>
        <authorList>
            <person name="Yang L."/>
        </authorList>
    </citation>
    <scope>NUCLEOTIDE SEQUENCE [LARGE SCALE GENOMIC DNA]</scope>
    <source>
        <strain evidence="8">JXDWG</strain>
        <tissue evidence="8">Leaf</tissue>
    </source>
</reference>
<keyword evidence="4" id="KW-0067">ATP-binding</keyword>
<evidence type="ECO:0000256" key="1">
    <source>
        <dbReference type="ARBA" id="ARBA00008936"/>
    </source>
</evidence>
<dbReference type="SUPFAM" id="SSF52540">
    <property type="entry name" value="P-loop containing nucleoside triphosphate hydrolases"/>
    <property type="match status" value="1"/>
</dbReference>
<keyword evidence="9" id="KW-1185">Reference proteome</keyword>
<dbReference type="GO" id="GO:0046961">
    <property type="term" value="F:proton-transporting ATPase activity, rotational mechanism"/>
    <property type="evidence" value="ECO:0007669"/>
    <property type="project" value="InterPro"/>
</dbReference>
<accession>A0AAP0ESZ1</accession>
<evidence type="ECO:0000256" key="7">
    <source>
        <dbReference type="SAM" id="MobiDB-lite"/>
    </source>
</evidence>
<evidence type="ECO:0000313" key="8">
    <source>
        <dbReference type="EMBL" id="KAK9094419.1"/>
    </source>
</evidence>
<organism evidence="8 9">
    <name type="scientific">Stephania cephalantha</name>
    <dbReference type="NCBI Taxonomy" id="152367"/>
    <lineage>
        <taxon>Eukaryota</taxon>
        <taxon>Viridiplantae</taxon>
        <taxon>Streptophyta</taxon>
        <taxon>Embryophyta</taxon>
        <taxon>Tracheophyta</taxon>
        <taxon>Spermatophyta</taxon>
        <taxon>Magnoliopsida</taxon>
        <taxon>Ranunculales</taxon>
        <taxon>Menispermaceae</taxon>
        <taxon>Menispermoideae</taxon>
        <taxon>Cissampelideae</taxon>
        <taxon>Stephania</taxon>
    </lineage>
</organism>